<sequence>MCAGTYRTSPLAQISKNFTRISGSSGIFEAFALGVIRDRIAGADGRLAFAGSLDGGTDVGDDVAGEFMSETV</sequence>
<proteinExistence type="predicted"/>
<comment type="caution">
    <text evidence="1">The sequence shown here is derived from an EMBL/GenBank/DDBJ whole genome shotgun (WGS) entry which is preliminary data.</text>
</comment>
<protein>
    <submittedName>
        <fullName evidence="1">Uncharacterized protein</fullName>
    </submittedName>
</protein>
<accession>A0A0F9W9T6</accession>
<organism evidence="1">
    <name type="scientific">marine sediment metagenome</name>
    <dbReference type="NCBI Taxonomy" id="412755"/>
    <lineage>
        <taxon>unclassified sequences</taxon>
        <taxon>metagenomes</taxon>
        <taxon>ecological metagenomes</taxon>
    </lineage>
</organism>
<evidence type="ECO:0000313" key="1">
    <source>
        <dbReference type="EMBL" id="KKN82461.1"/>
    </source>
</evidence>
<dbReference type="AlphaFoldDB" id="A0A0F9W9T6"/>
<gene>
    <name evidence="1" type="ORF">LCGC14_0308830</name>
</gene>
<name>A0A0F9W9T6_9ZZZZ</name>
<dbReference type="EMBL" id="LAZR01000200">
    <property type="protein sequence ID" value="KKN82461.1"/>
    <property type="molecule type" value="Genomic_DNA"/>
</dbReference>
<reference evidence="1" key="1">
    <citation type="journal article" date="2015" name="Nature">
        <title>Complex archaea that bridge the gap between prokaryotes and eukaryotes.</title>
        <authorList>
            <person name="Spang A."/>
            <person name="Saw J.H."/>
            <person name="Jorgensen S.L."/>
            <person name="Zaremba-Niedzwiedzka K."/>
            <person name="Martijn J."/>
            <person name="Lind A.E."/>
            <person name="van Eijk R."/>
            <person name="Schleper C."/>
            <person name="Guy L."/>
            <person name="Ettema T.J."/>
        </authorList>
    </citation>
    <scope>NUCLEOTIDE SEQUENCE</scope>
</reference>